<organism evidence="8 9">
    <name type="scientific">Senna tora</name>
    <dbReference type="NCBI Taxonomy" id="362788"/>
    <lineage>
        <taxon>Eukaryota</taxon>
        <taxon>Viridiplantae</taxon>
        <taxon>Streptophyta</taxon>
        <taxon>Embryophyta</taxon>
        <taxon>Tracheophyta</taxon>
        <taxon>Spermatophyta</taxon>
        <taxon>Magnoliopsida</taxon>
        <taxon>eudicotyledons</taxon>
        <taxon>Gunneridae</taxon>
        <taxon>Pentapetalae</taxon>
        <taxon>rosids</taxon>
        <taxon>fabids</taxon>
        <taxon>Fabales</taxon>
        <taxon>Fabaceae</taxon>
        <taxon>Caesalpinioideae</taxon>
        <taxon>Cassia clade</taxon>
        <taxon>Senna</taxon>
    </lineage>
</organism>
<dbReference type="PANTHER" id="PTHR31645">
    <property type="entry name" value="OLIGOPEPTIDE TRANSPORTER YGL114W-RELATED"/>
    <property type="match status" value="1"/>
</dbReference>
<keyword evidence="5 7" id="KW-1133">Transmembrane helix</keyword>
<comment type="subcellular location">
    <subcellularLocation>
        <location evidence="1">Membrane</location>
        <topology evidence="1">Multi-pass membrane protein</topology>
    </subcellularLocation>
</comment>
<feature type="transmembrane region" description="Helical" evidence="7">
    <location>
        <begin position="106"/>
        <end position="131"/>
    </location>
</feature>
<feature type="transmembrane region" description="Helical" evidence="7">
    <location>
        <begin position="536"/>
        <end position="558"/>
    </location>
</feature>
<keyword evidence="9" id="KW-1185">Reference proteome</keyword>
<keyword evidence="3" id="KW-0813">Transport</keyword>
<feature type="transmembrane region" description="Helical" evidence="7">
    <location>
        <begin position="348"/>
        <end position="369"/>
    </location>
</feature>
<feature type="transmembrane region" description="Helical" evidence="7">
    <location>
        <begin position="276"/>
        <end position="292"/>
    </location>
</feature>
<feature type="transmembrane region" description="Helical" evidence="7">
    <location>
        <begin position="304"/>
        <end position="328"/>
    </location>
</feature>
<dbReference type="InterPro" id="IPR004813">
    <property type="entry name" value="OPT"/>
</dbReference>
<keyword evidence="4 7" id="KW-0812">Transmembrane</keyword>
<feature type="transmembrane region" description="Helical" evidence="7">
    <location>
        <begin position="34"/>
        <end position="53"/>
    </location>
</feature>
<sequence length="724" mass="80174">MGGDNLREEIDGEDMLKGEEAFKKTKVLPWTKQITVRSVVTSFALSIVFNFIVCKLNLTTGVIPSLNVAAGLFGFAVLKSYTAVLKRFGFLHLPFTRQENTVIQTCVVASSGIAFSSGTASYILGMSPYIAAQGGGGGDTPINTKTLNLKWMFGFLFAVSFVGLFSIVPLRKMMILKYKLTYPSGTATAHLINSFHTPKGAKLAKKQVSLLFKSFCGSFLFALFQWFFAAADEYHVGKDEFSRMNVHQHDKWISSKHQVPQGTQAMKSYWVQLPEMLFHVEIPLLIPILFYFDFSSTYVGVGMICPYIINVSLLIGAIISWGGLWPWIAKKKGIWYSADLKDSSLHGLQGYKVFIAIAMILGDGVYHCVYMLTKTGLSLVEQYSQKKATLSVTCEDDDPQSDEYDEKIRTEYFLKDQIPMWVACSGYVVLAIVSIIAVSHIFHQLKWYHILVAYLIAPVLAFCNSYGCGLTDWSLASNYGKIAILIFSGWVGVDHGGVIAGLASCGVMMSIVSTASDLMQDFKTGYLTLASPRSMFFSQVLGTAMGCVITPLVFWFFYKAYSIGDPDGSYPAPFGLVYRGISLLGVEGFSSLPKNCLKLAIIFFFLAILINIIHDLLRHYETKYRIHRFVPNAMCLAIPFYLGGYFAIDMCIGSLILYVWERRNKQKAKDFCPALASGLICGESLWGIPAAILALAGLKAPICMKFLSAPVNDRVQAFLDAGHQ</sequence>
<evidence type="ECO:0000313" key="9">
    <source>
        <dbReference type="Proteomes" id="UP000634136"/>
    </source>
</evidence>
<evidence type="ECO:0000256" key="4">
    <source>
        <dbReference type="ARBA" id="ARBA00022692"/>
    </source>
</evidence>
<reference evidence="8" key="1">
    <citation type="submission" date="2020-09" db="EMBL/GenBank/DDBJ databases">
        <title>Genome-Enabled Discovery of Anthraquinone Biosynthesis in Senna tora.</title>
        <authorList>
            <person name="Kang S.-H."/>
            <person name="Pandey R.P."/>
            <person name="Lee C.-M."/>
            <person name="Sim J.-S."/>
            <person name="Jeong J.-T."/>
            <person name="Choi B.-S."/>
            <person name="Jung M."/>
            <person name="Ginzburg D."/>
            <person name="Zhao K."/>
            <person name="Won S.Y."/>
            <person name="Oh T.-J."/>
            <person name="Yu Y."/>
            <person name="Kim N.-H."/>
            <person name="Lee O.R."/>
            <person name="Lee T.-H."/>
            <person name="Bashyal P."/>
            <person name="Kim T.-S."/>
            <person name="Lee W.-H."/>
            <person name="Kawkins C."/>
            <person name="Kim C.-K."/>
            <person name="Kim J.S."/>
            <person name="Ahn B.O."/>
            <person name="Rhee S.Y."/>
            <person name="Sohng J.K."/>
        </authorList>
    </citation>
    <scope>NUCLEOTIDE SEQUENCE</scope>
    <source>
        <tissue evidence="8">Leaf</tissue>
    </source>
</reference>
<name>A0A834SP81_9FABA</name>
<feature type="transmembrane region" description="Helical" evidence="7">
    <location>
        <begin position="473"/>
        <end position="491"/>
    </location>
</feature>
<evidence type="ECO:0000256" key="2">
    <source>
        <dbReference type="ARBA" id="ARBA00010276"/>
    </source>
</evidence>
<feature type="transmembrane region" description="Helical" evidence="7">
    <location>
        <begin position="596"/>
        <end position="617"/>
    </location>
</feature>
<dbReference type="Pfam" id="PF03169">
    <property type="entry name" value="OPT"/>
    <property type="match status" value="1"/>
</dbReference>
<feature type="transmembrane region" description="Helical" evidence="7">
    <location>
        <begin position="637"/>
        <end position="660"/>
    </location>
</feature>
<feature type="transmembrane region" description="Helical" evidence="7">
    <location>
        <begin position="418"/>
        <end position="441"/>
    </location>
</feature>
<feature type="transmembrane region" description="Helical" evidence="7">
    <location>
        <begin position="447"/>
        <end position="466"/>
    </location>
</feature>
<dbReference type="EMBL" id="JAAIUW010000011">
    <property type="protein sequence ID" value="KAF7808178.1"/>
    <property type="molecule type" value="Genomic_DNA"/>
</dbReference>
<feature type="transmembrane region" description="Helical" evidence="7">
    <location>
        <begin position="497"/>
        <end position="515"/>
    </location>
</feature>
<evidence type="ECO:0000256" key="3">
    <source>
        <dbReference type="ARBA" id="ARBA00022448"/>
    </source>
</evidence>
<evidence type="ECO:0000256" key="6">
    <source>
        <dbReference type="ARBA" id="ARBA00023136"/>
    </source>
</evidence>
<protein>
    <submittedName>
        <fullName evidence="8">Putative metal-nicotianamine transporter YSL7</fullName>
    </submittedName>
</protein>
<feature type="transmembrane region" description="Helical" evidence="7">
    <location>
        <begin position="65"/>
        <end position="85"/>
    </location>
</feature>
<evidence type="ECO:0000256" key="7">
    <source>
        <dbReference type="SAM" id="Phobius"/>
    </source>
</evidence>
<dbReference type="AlphaFoldDB" id="A0A834SP81"/>
<dbReference type="PANTHER" id="PTHR31645:SF20">
    <property type="entry name" value="METAL-NICOTIANAMINE TRANSPORTER YSL7"/>
    <property type="match status" value="1"/>
</dbReference>
<evidence type="ECO:0000256" key="1">
    <source>
        <dbReference type="ARBA" id="ARBA00004141"/>
    </source>
</evidence>
<dbReference type="NCBIfam" id="TIGR00728">
    <property type="entry name" value="OPT_sfam"/>
    <property type="match status" value="1"/>
</dbReference>
<feature type="transmembrane region" description="Helical" evidence="7">
    <location>
        <begin position="210"/>
        <end position="228"/>
    </location>
</feature>
<comment type="similarity">
    <text evidence="2">Belongs to the YSL (TC 2.A.67.2) family.</text>
</comment>
<feature type="transmembrane region" description="Helical" evidence="7">
    <location>
        <begin position="151"/>
        <end position="170"/>
    </location>
</feature>
<accession>A0A834SP81</accession>
<dbReference type="InterPro" id="IPR045035">
    <property type="entry name" value="YSL-like"/>
</dbReference>
<dbReference type="Proteomes" id="UP000634136">
    <property type="component" value="Unassembled WGS sequence"/>
</dbReference>
<comment type="caution">
    <text evidence="8">The sequence shown here is derived from an EMBL/GenBank/DDBJ whole genome shotgun (WGS) entry which is preliminary data.</text>
</comment>
<dbReference type="GO" id="GO:0016020">
    <property type="term" value="C:membrane"/>
    <property type="evidence" value="ECO:0007669"/>
    <property type="project" value="UniProtKB-SubCell"/>
</dbReference>
<evidence type="ECO:0000313" key="8">
    <source>
        <dbReference type="EMBL" id="KAF7808178.1"/>
    </source>
</evidence>
<keyword evidence="6 7" id="KW-0472">Membrane</keyword>
<dbReference type="GO" id="GO:0035673">
    <property type="term" value="F:oligopeptide transmembrane transporter activity"/>
    <property type="evidence" value="ECO:0007669"/>
    <property type="project" value="InterPro"/>
</dbReference>
<gene>
    <name evidence="8" type="ORF">G2W53_034921</name>
</gene>
<dbReference type="OrthoDB" id="627262at2759"/>
<evidence type="ECO:0000256" key="5">
    <source>
        <dbReference type="ARBA" id="ARBA00022989"/>
    </source>
</evidence>
<proteinExistence type="inferred from homology"/>